<dbReference type="STRING" id="1754192.A0A1Y1VUP4"/>
<dbReference type="SUPFAM" id="SSF52743">
    <property type="entry name" value="Subtilisin-like"/>
    <property type="match status" value="1"/>
</dbReference>
<feature type="compositionally biased region" description="Acidic residues" evidence="9">
    <location>
        <begin position="850"/>
        <end position="902"/>
    </location>
</feature>
<evidence type="ECO:0000256" key="10">
    <source>
        <dbReference type="SAM" id="SignalP"/>
    </source>
</evidence>
<dbReference type="GO" id="GO:0005615">
    <property type="term" value="C:extracellular space"/>
    <property type="evidence" value="ECO:0007669"/>
    <property type="project" value="TreeGrafter"/>
</dbReference>
<keyword evidence="10" id="KW-0732">Signal</keyword>
<feature type="disulfide bond" evidence="6">
    <location>
        <begin position="638"/>
        <end position="653"/>
    </location>
</feature>
<dbReference type="OrthoDB" id="206201at2759"/>
<dbReference type="PROSITE" id="PS50941">
    <property type="entry name" value="CHIT_BIND_I_2"/>
    <property type="match status" value="1"/>
</dbReference>
<comment type="similarity">
    <text evidence="1 7 8">Belongs to the peptidase S8 family.</text>
</comment>
<keyword evidence="4 7" id="KW-0378">Hydrolase</keyword>
<dbReference type="InterPro" id="IPR015500">
    <property type="entry name" value="Peptidase_S8_subtilisin-rel"/>
</dbReference>
<keyword evidence="5 7" id="KW-0720">Serine protease</keyword>
<dbReference type="CDD" id="cd11618">
    <property type="entry name" value="ChtBD1_1"/>
    <property type="match status" value="1"/>
</dbReference>
<evidence type="ECO:0000256" key="6">
    <source>
        <dbReference type="PROSITE-ProRule" id="PRU00261"/>
    </source>
</evidence>
<evidence type="ECO:0000256" key="9">
    <source>
        <dbReference type="SAM" id="MobiDB-lite"/>
    </source>
</evidence>
<sequence length="1266" mass="144438">MQSINSIYILLFLCLIGVIEALKKNQYNIEEKEINEVKEQSNSGNKYYIISIKDSSKYSFDIQPTKQEYKLRKKDLNNEELKFIPIDMDEVEQIVSSDDCYSELNDINLNATVFCKSDNLLDNGKLDVKELEKTLKPKSSFVSKQMEELAELIIDNIDTYKKDEIVNEEVHNMIRKRKRSDSINDIFESEAFEKILKKTYTILDVTVVYAYLSDYLRDVFEGLPNVSEIKEDFKIPFVDVPEELAFRTKDGKPLSIPKKGSASKNDKRGEIDNYYNITDIKKDTKWKQVSIEKEAGHHLSLISQSRVNLELIGKYDTNYYYPSSAGEGVDIYFIDSGINVNHVDFDTTYRTVTCDAIVSASKYNKIKPGSKLSKNCTLHYDEQYHGISVASAAAGTINGVAKKANIHMIAMEGFVSDYIAALEYIKDYAKNPAKTIINISSGNFEYINVLDKLFNLMIRKGFKVFAAAGNEATDACITAPRYTRVYGMVNDKNYPGSYVDVISVGSITNNFEEASVTDDSDLYISSPFSNIGECIDIFAPGYAYLASFPDDAEEGKIYDNTEYTWGTSFSSPITAGAAALIIAENPSINYDQDLIKKTLIDLSVKGVITDLDQYNTPNRLLNIGKLVVYSSDNVYKGCGLRSGKMSCSKDNCCSRDGYCGTEEEFCEVECQTEFGKCSINNHPIENKPKNNDDDDDDKDSNFRDTWVYNYYKDLCLKFAPDNYLDESIILTTCDPKDEDAIWHISKKGETQIIQNFYEDVCVNFDEEGLAYAESCRTGTQIGDITTITKEKDLIMSDEFPGKCLRAIDDDYDPYGITIFTENKGLRVKMEECDVEDEYQHWRLRDVPGVLEEEEDDDDDLPLGPIEDDDEFGPIEDDDEFGPIEGDDNENKEEEEKEEEEEKTFDKRGLGKKVIKKIVKNKGKKINGENKQKIIVKHINKCKPKKEETVNEEEEEEEIIKVNEGNNVIEETEGISSSDDEEITGEAETLNLEEENEEEVTEINIEPANEGNEEEVTEIKDEPTNGENEEEVTEIKDEPTNGENEEEVTEIKDEPTNGENEEEVTEIKDEPTNGENEEEVTEINIEPINEEEVTEINDNNEIYNDYGELFNPEDYIECRTFEAVVTNTKKVWIYNVEKKLCLTFSGKLKDSLRLEKCETNNKYQKWLISNKEDSYIINQEKEEDCIIYTPDGQLIINECIENILLNDLHYVKNHAAIINFRDDDKLGIRTKNEEEDLCFNNLKENVIDAVPCEKANATWKLTVEFPN</sequence>
<dbReference type="SUPFAM" id="SSF50370">
    <property type="entry name" value="Ricin B-like lectins"/>
    <property type="match status" value="1"/>
</dbReference>
<dbReference type="InterPro" id="IPR036861">
    <property type="entry name" value="Endochitinase-like_sf"/>
</dbReference>
<dbReference type="GO" id="GO:0006508">
    <property type="term" value="P:proteolysis"/>
    <property type="evidence" value="ECO:0007669"/>
    <property type="project" value="UniProtKB-KW"/>
</dbReference>
<dbReference type="GO" id="GO:0004252">
    <property type="term" value="F:serine-type endopeptidase activity"/>
    <property type="evidence" value="ECO:0007669"/>
    <property type="project" value="UniProtKB-UniRule"/>
</dbReference>
<evidence type="ECO:0000313" key="12">
    <source>
        <dbReference type="EMBL" id="ORX64474.1"/>
    </source>
</evidence>
<feature type="region of interest" description="Disordered" evidence="9">
    <location>
        <begin position="963"/>
        <end position="1078"/>
    </location>
</feature>
<evidence type="ECO:0000256" key="4">
    <source>
        <dbReference type="ARBA" id="ARBA00022801"/>
    </source>
</evidence>
<keyword evidence="2 6" id="KW-0147">Chitin-binding</keyword>
<keyword evidence="3 7" id="KW-0645">Protease</keyword>
<dbReference type="InterPro" id="IPR018371">
    <property type="entry name" value="Chitin-binding_1_CS"/>
</dbReference>
<feature type="disulfide bond" evidence="6">
    <location>
        <begin position="647"/>
        <end position="659"/>
    </location>
</feature>
<proteinExistence type="inferred from homology"/>
<evidence type="ECO:0000259" key="11">
    <source>
        <dbReference type="PROSITE" id="PS50941"/>
    </source>
</evidence>
<evidence type="ECO:0000256" key="5">
    <source>
        <dbReference type="ARBA" id="ARBA00022825"/>
    </source>
</evidence>
<dbReference type="Proteomes" id="UP000193944">
    <property type="component" value="Unassembled WGS sequence"/>
</dbReference>
<comment type="caution">
    <text evidence="12">The sequence shown here is derived from an EMBL/GenBank/DDBJ whole genome shotgun (WGS) entry which is preliminary data.</text>
</comment>
<feature type="domain" description="Chitin-binding type-1" evidence="11">
    <location>
        <begin position="635"/>
        <end position="679"/>
    </location>
</feature>
<feature type="compositionally biased region" description="Acidic residues" evidence="9">
    <location>
        <begin position="969"/>
        <end position="1000"/>
    </location>
</feature>
<dbReference type="PANTHER" id="PTHR43806:SF11">
    <property type="entry name" value="CEREVISIN-RELATED"/>
    <property type="match status" value="1"/>
</dbReference>
<dbReference type="PROSITE" id="PS00138">
    <property type="entry name" value="SUBTILASE_SER"/>
    <property type="match status" value="1"/>
</dbReference>
<evidence type="ECO:0000256" key="7">
    <source>
        <dbReference type="PROSITE-ProRule" id="PRU01240"/>
    </source>
</evidence>
<dbReference type="Pfam" id="PF00187">
    <property type="entry name" value="Chitin_bind_1"/>
    <property type="match status" value="1"/>
</dbReference>
<dbReference type="PROSITE" id="PS00136">
    <property type="entry name" value="SUBTILASE_ASP"/>
    <property type="match status" value="1"/>
</dbReference>
<accession>A0A1Y1VUP4</accession>
<feature type="disulfide bond" evidence="6">
    <location>
        <begin position="652"/>
        <end position="666"/>
    </location>
</feature>
<dbReference type="AlphaFoldDB" id="A0A1Y1VUP4"/>
<dbReference type="InterPro" id="IPR050131">
    <property type="entry name" value="Peptidase_S8_subtilisin-like"/>
</dbReference>
<dbReference type="GO" id="GO:0008061">
    <property type="term" value="F:chitin binding"/>
    <property type="evidence" value="ECO:0007669"/>
    <property type="project" value="UniProtKB-UniRule"/>
</dbReference>
<dbReference type="PANTHER" id="PTHR43806">
    <property type="entry name" value="PEPTIDASE S8"/>
    <property type="match status" value="1"/>
</dbReference>
<feature type="active site" description="Charge relay system" evidence="7">
    <location>
        <position position="568"/>
    </location>
</feature>
<dbReference type="Pfam" id="PF00082">
    <property type="entry name" value="Peptidase_S8"/>
    <property type="match status" value="1"/>
</dbReference>
<protein>
    <recommendedName>
        <fullName evidence="11">Chitin-binding type-1 domain-containing protein</fullName>
    </recommendedName>
</protein>
<dbReference type="InterPro" id="IPR001002">
    <property type="entry name" value="Chitin-bd_1"/>
</dbReference>
<dbReference type="Gene3D" id="3.30.60.10">
    <property type="entry name" value="Endochitinase-like"/>
    <property type="match status" value="1"/>
</dbReference>
<dbReference type="SUPFAM" id="SSF57016">
    <property type="entry name" value="Plant lectins/antimicrobial peptides"/>
    <property type="match status" value="1"/>
</dbReference>
<organism evidence="12 13">
    <name type="scientific">Anaeromyces robustus</name>
    <dbReference type="NCBI Taxonomy" id="1754192"/>
    <lineage>
        <taxon>Eukaryota</taxon>
        <taxon>Fungi</taxon>
        <taxon>Fungi incertae sedis</taxon>
        <taxon>Chytridiomycota</taxon>
        <taxon>Chytridiomycota incertae sedis</taxon>
        <taxon>Neocallimastigomycetes</taxon>
        <taxon>Neocallimastigales</taxon>
        <taxon>Neocallimastigaceae</taxon>
        <taxon>Anaeromyces</taxon>
    </lineage>
</organism>
<feature type="chain" id="PRO_5012779117" description="Chitin-binding type-1 domain-containing protein" evidence="10">
    <location>
        <begin position="22"/>
        <end position="1266"/>
    </location>
</feature>
<reference evidence="12 13" key="1">
    <citation type="submission" date="2016-08" db="EMBL/GenBank/DDBJ databases">
        <title>A Parts List for Fungal Cellulosomes Revealed by Comparative Genomics.</title>
        <authorList>
            <consortium name="DOE Joint Genome Institute"/>
            <person name="Haitjema C.H."/>
            <person name="Gilmore S.P."/>
            <person name="Henske J.K."/>
            <person name="Solomon K.V."/>
            <person name="De Groot R."/>
            <person name="Kuo A."/>
            <person name="Mondo S.J."/>
            <person name="Salamov A.A."/>
            <person name="Labutti K."/>
            <person name="Zhao Z."/>
            <person name="Chiniquy J."/>
            <person name="Barry K."/>
            <person name="Brewer H.M."/>
            <person name="Purvine S.O."/>
            <person name="Wright A.T."/>
            <person name="Boxma B."/>
            <person name="Van Alen T."/>
            <person name="Hackstein J.H."/>
            <person name="Baker S.E."/>
            <person name="Grigoriev I.V."/>
            <person name="O'Malley M.A."/>
        </authorList>
    </citation>
    <scope>NUCLEOTIDE SEQUENCE [LARGE SCALE GENOMIC DNA]</scope>
    <source>
        <strain evidence="12 13">S4</strain>
    </source>
</reference>
<dbReference type="InterPro" id="IPR023828">
    <property type="entry name" value="Peptidase_S8_Ser-AS"/>
</dbReference>
<feature type="active site" description="Charge relay system" evidence="7">
    <location>
        <position position="385"/>
    </location>
</feature>
<dbReference type="InterPro" id="IPR023827">
    <property type="entry name" value="Peptidase_S8_Asp-AS"/>
</dbReference>
<feature type="region of interest" description="Disordered" evidence="9">
    <location>
        <begin position="845"/>
        <end position="905"/>
    </location>
</feature>
<dbReference type="InterPro" id="IPR036852">
    <property type="entry name" value="Peptidase_S8/S53_dom_sf"/>
</dbReference>
<comment type="caution">
    <text evidence="6">Lacks conserved residue(s) required for the propagation of feature annotation.</text>
</comment>
<reference evidence="12 13" key="2">
    <citation type="submission" date="2016-08" db="EMBL/GenBank/DDBJ databases">
        <title>Pervasive Adenine N6-methylation of Active Genes in Fungi.</title>
        <authorList>
            <consortium name="DOE Joint Genome Institute"/>
            <person name="Mondo S.J."/>
            <person name="Dannebaum R.O."/>
            <person name="Kuo R.C."/>
            <person name="Labutti K."/>
            <person name="Haridas S."/>
            <person name="Kuo A."/>
            <person name="Salamov A."/>
            <person name="Ahrendt S.R."/>
            <person name="Lipzen A."/>
            <person name="Sullivan W."/>
            <person name="Andreopoulos W.B."/>
            <person name="Clum A."/>
            <person name="Lindquist E."/>
            <person name="Daum C."/>
            <person name="Ramamoorthy G.K."/>
            <person name="Gryganskyi A."/>
            <person name="Culley D."/>
            <person name="Magnuson J.K."/>
            <person name="James T.Y."/>
            <person name="O'Malley M.A."/>
            <person name="Stajich J.E."/>
            <person name="Spatafora J.W."/>
            <person name="Visel A."/>
            <person name="Grigoriev I.V."/>
        </authorList>
    </citation>
    <scope>NUCLEOTIDE SEQUENCE [LARGE SCALE GENOMIC DNA]</scope>
    <source>
        <strain evidence="12 13">S4</strain>
    </source>
</reference>
<evidence type="ECO:0000256" key="3">
    <source>
        <dbReference type="ARBA" id="ARBA00022670"/>
    </source>
</evidence>
<evidence type="ECO:0000256" key="8">
    <source>
        <dbReference type="RuleBase" id="RU003355"/>
    </source>
</evidence>
<dbReference type="PRINTS" id="PR00723">
    <property type="entry name" value="SUBTILISIN"/>
</dbReference>
<gene>
    <name evidence="12" type="ORF">BCR32DRAFT_330606</name>
</gene>
<keyword evidence="6" id="KW-1015">Disulfide bond</keyword>
<dbReference type="PROSITE" id="PS50231">
    <property type="entry name" value="RICIN_B_LECTIN"/>
    <property type="match status" value="2"/>
</dbReference>
<evidence type="ECO:0000256" key="1">
    <source>
        <dbReference type="ARBA" id="ARBA00011073"/>
    </source>
</evidence>
<dbReference type="InterPro" id="IPR000209">
    <property type="entry name" value="Peptidase_S8/S53_dom"/>
</dbReference>
<name>A0A1Y1VUP4_9FUNG</name>
<dbReference type="Gene3D" id="3.40.50.200">
    <property type="entry name" value="Peptidase S8/S53 domain"/>
    <property type="match status" value="1"/>
</dbReference>
<dbReference type="PROSITE" id="PS51892">
    <property type="entry name" value="SUBTILASE"/>
    <property type="match status" value="1"/>
</dbReference>
<keyword evidence="13" id="KW-1185">Reference proteome</keyword>
<feature type="active site" description="Charge relay system" evidence="7">
    <location>
        <position position="335"/>
    </location>
</feature>
<dbReference type="EMBL" id="MCFG01000522">
    <property type="protein sequence ID" value="ORX64474.1"/>
    <property type="molecule type" value="Genomic_DNA"/>
</dbReference>
<feature type="signal peptide" evidence="10">
    <location>
        <begin position="1"/>
        <end position="21"/>
    </location>
</feature>
<evidence type="ECO:0000313" key="13">
    <source>
        <dbReference type="Proteomes" id="UP000193944"/>
    </source>
</evidence>
<evidence type="ECO:0000256" key="2">
    <source>
        <dbReference type="ARBA" id="ARBA00022669"/>
    </source>
</evidence>
<dbReference type="InterPro" id="IPR035992">
    <property type="entry name" value="Ricin_B-like_lectins"/>
</dbReference>
<dbReference type="PROSITE" id="PS00026">
    <property type="entry name" value="CHIT_BIND_I_1"/>
    <property type="match status" value="1"/>
</dbReference>